<dbReference type="Proteomes" id="UP001519460">
    <property type="component" value="Unassembled WGS sequence"/>
</dbReference>
<dbReference type="EMBL" id="JACVVK020000115">
    <property type="protein sequence ID" value="KAK7491372.1"/>
    <property type="molecule type" value="Genomic_DNA"/>
</dbReference>
<organism evidence="1 2">
    <name type="scientific">Batillaria attramentaria</name>
    <dbReference type="NCBI Taxonomy" id="370345"/>
    <lineage>
        <taxon>Eukaryota</taxon>
        <taxon>Metazoa</taxon>
        <taxon>Spiralia</taxon>
        <taxon>Lophotrochozoa</taxon>
        <taxon>Mollusca</taxon>
        <taxon>Gastropoda</taxon>
        <taxon>Caenogastropoda</taxon>
        <taxon>Sorbeoconcha</taxon>
        <taxon>Cerithioidea</taxon>
        <taxon>Batillariidae</taxon>
        <taxon>Batillaria</taxon>
    </lineage>
</organism>
<accession>A0ABD0KVX6</accession>
<comment type="caution">
    <text evidence="1">The sequence shown here is derived from an EMBL/GenBank/DDBJ whole genome shotgun (WGS) entry which is preliminary data.</text>
</comment>
<reference evidence="1 2" key="1">
    <citation type="journal article" date="2023" name="Sci. Data">
        <title>Genome assembly of the Korean intertidal mud-creeper Batillaria attramentaria.</title>
        <authorList>
            <person name="Patra A.K."/>
            <person name="Ho P.T."/>
            <person name="Jun S."/>
            <person name="Lee S.J."/>
            <person name="Kim Y."/>
            <person name="Won Y.J."/>
        </authorList>
    </citation>
    <scope>NUCLEOTIDE SEQUENCE [LARGE SCALE GENOMIC DNA]</scope>
    <source>
        <strain evidence="1">Wonlab-2016</strain>
    </source>
</reference>
<proteinExistence type="predicted"/>
<protein>
    <submittedName>
        <fullName evidence="1">Uncharacterized protein</fullName>
    </submittedName>
</protein>
<evidence type="ECO:0000313" key="2">
    <source>
        <dbReference type="Proteomes" id="UP001519460"/>
    </source>
</evidence>
<name>A0ABD0KVX6_9CAEN</name>
<gene>
    <name evidence="1" type="ORF">BaRGS_00017350</name>
</gene>
<dbReference type="AlphaFoldDB" id="A0ABD0KVX6"/>
<keyword evidence="2" id="KW-1185">Reference proteome</keyword>
<evidence type="ECO:0000313" key="1">
    <source>
        <dbReference type="EMBL" id="KAK7491372.1"/>
    </source>
</evidence>
<sequence>MQATVIKIAPSPGARFANHFAMGGRERQELTIQTCKQNNRPGMGLIVTWEVTEFNHCHDLSVTIIIKEKVIHISITLWAIAAADFRIIFRVAVAQGGMFPFQFDEIKESERQVTAEGYLKNQR</sequence>